<dbReference type="CDD" id="cd00371">
    <property type="entry name" value="HMA"/>
    <property type="match status" value="4"/>
</dbReference>
<evidence type="ECO:0000256" key="10">
    <source>
        <dbReference type="ARBA" id="ARBA00023136"/>
    </source>
</evidence>
<keyword evidence="4" id="KW-0479">Metal-binding</keyword>
<feature type="domain" description="HMA" evidence="13">
    <location>
        <begin position="89"/>
        <end position="155"/>
    </location>
</feature>
<keyword evidence="6" id="KW-0460">Magnesium</keyword>
<feature type="transmembrane region" description="Helical" evidence="12">
    <location>
        <begin position="666"/>
        <end position="688"/>
    </location>
</feature>
<dbReference type="InterPro" id="IPR006122">
    <property type="entry name" value="HMA_Cu_ion-bd"/>
</dbReference>
<dbReference type="GO" id="GO:0055070">
    <property type="term" value="P:copper ion homeostasis"/>
    <property type="evidence" value="ECO:0007669"/>
    <property type="project" value="TreeGrafter"/>
</dbReference>
<dbReference type="AlphaFoldDB" id="A0A5E4R6A4"/>
<dbReference type="PROSITE" id="PS01047">
    <property type="entry name" value="HMA_1"/>
    <property type="match status" value="2"/>
</dbReference>
<dbReference type="PROSITE" id="PS00154">
    <property type="entry name" value="ATPASE_E1_E2"/>
    <property type="match status" value="1"/>
</dbReference>
<dbReference type="InterPro" id="IPR036163">
    <property type="entry name" value="HMA_dom_sf"/>
</dbReference>
<evidence type="ECO:0000256" key="9">
    <source>
        <dbReference type="ARBA" id="ARBA00023008"/>
    </source>
</evidence>
<evidence type="ECO:0000256" key="6">
    <source>
        <dbReference type="ARBA" id="ARBA00022842"/>
    </source>
</evidence>
<dbReference type="GO" id="GO:0140581">
    <property type="term" value="F:P-type monovalent copper transporter activity"/>
    <property type="evidence" value="ECO:0007669"/>
    <property type="project" value="UniProtKB-EC"/>
</dbReference>
<evidence type="ECO:0000256" key="3">
    <source>
        <dbReference type="ARBA" id="ARBA00022692"/>
    </source>
</evidence>
<feature type="transmembrane region" description="Helical" evidence="12">
    <location>
        <begin position="496"/>
        <end position="519"/>
    </location>
</feature>
<comment type="subcellular location">
    <subcellularLocation>
        <location evidence="1">Endomembrane system</location>
        <topology evidence="1">Multi-pass membrane protein</topology>
    </subcellularLocation>
</comment>
<dbReference type="GO" id="GO:0043682">
    <property type="term" value="F:P-type divalent copper transporter activity"/>
    <property type="evidence" value="ECO:0007669"/>
    <property type="project" value="TreeGrafter"/>
</dbReference>
<keyword evidence="10 12" id="KW-0472">Membrane</keyword>
<dbReference type="InterPro" id="IPR023299">
    <property type="entry name" value="ATPase_P-typ_cyto_dom_N"/>
</dbReference>
<dbReference type="GO" id="GO:0016020">
    <property type="term" value="C:membrane"/>
    <property type="evidence" value="ECO:0007669"/>
    <property type="project" value="UniProtKB-SubCell"/>
</dbReference>
<dbReference type="Gene3D" id="3.30.70.100">
    <property type="match status" value="4"/>
</dbReference>
<evidence type="ECO:0000256" key="8">
    <source>
        <dbReference type="ARBA" id="ARBA00022989"/>
    </source>
</evidence>
<dbReference type="Gene3D" id="3.40.1110.10">
    <property type="entry name" value="Calcium-transporting ATPase, cytoplasmic domain N"/>
    <property type="match status" value="1"/>
</dbReference>
<keyword evidence="3 12" id="KW-0812">Transmembrane</keyword>
<evidence type="ECO:0000256" key="4">
    <source>
        <dbReference type="ARBA" id="ARBA00022723"/>
    </source>
</evidence>
<dbReference type="FunFam" id="3.30.70.100:FF:000001">
    <property type="entry name" value="ATPase copper transporting beta"/>
    <property type="match status" value="4"/>
</dbReference>
<keyword evidence="5" id="KW-0187">Copper transport</keyword>
<keyword evidence="7" id="KW-1278">Translocase</keyword>
<feature type="transmembrane region" description="Helical" evidence="12">
    <location>
        <begin position="408"/>
        <end position="426"/>
    </location>
</feature>
<keyword evidence="8 12" id="KW-1133">Transmembrane helix</keyword>
<evidence type="ECO:0000256" key="12">
    <source>
        <dbReference type="SAM" id="Phobius"/>
    </source>
</evidence>
<sequence>MTCQSCVRSIESSVRELPGIYHVKVDLAESAGYFRYERGACTADDIRRHIEDMGFEVPNDVDDENKKLLSREIPTDVLIDMAGPTPKVSDVLVAVTGMTCHSCVNTIQGCLDGMAGVVKATVSLADNSASVRFAADVTTPKQIADAIYSLGFDVDIVSVDGRKYDTSENNEQAQGDGVKLSPNSKPHLNGGAVVDTSEVVLSRCTLEVRGMTCASCVAAIEKHCAKLPGVQSVVIALLAAKAEVCHDASKMAAADIARSITDLGFSSDVISESGAPRDLTLLIKGMTCASCVSKIEKSLMNLDGVISCVVALTTSKGRVKYDPEVIGARRICDTVNELGFEATLVTSHTRTTGNYLEHKEEIRKWRNAFLISLIFGAPCMAAMTYFMVNMGSHEDMCCVIPGLSLENLIMFALATPVQFIGGWHFYKQAYKALKHGTSNMDVLISMTTTIRYFVPIVVFLSLLTLICWTISGAINIDIVKRITPEMYRDRSHWELIVQTAFHFALSVLAIACPCALGLATPTAVMVATGVKTVIFDKTGTITRGSARVARVSLLTGDAATLPDIVACILTAELNSEHPVASDQLVCTIGVADEVKPEAHLAVYCLKKMGLEVGINKVYAEVLPSHKVAKIQKLQEKGQKVAMNDLLDVVACLELSRTTVRRIRLNFIFASVYNLLGIPLASGAFALWGLQLQPWMASAAMAMSSVSVVCSSLLLKTLFQRNKQTDGCLLQEEDDLMSVSFIPKRPTRDAPSING</sequence>
<protein>
    <recommendedName>
        <fullName evidence="2">P-type Cu(+) transporter</fullName>
        <ecNumber evidence="2">7.2.2.8</ecNumber>
    </recommendedName>
</protein>
<gene>
    <name evidence="14" type="ORF">LSINAPIS_LOCUS15516</name>
</gene>
<dbReference type="GO" id="GO:0005507">
    <property type="term" value="F:copper ion binding"/>
    <property type="evidence" value="ECO:0007669"/>
    <property type="project" value="InterPro"/>
</dbReference>
<dbReference type="PANTHER" id="PTHR43520:SF8">
    <property type="entry name" value="P-TYPE CU(+) TRANSPORTER"/>
    <property type="match status" value="1"/>
</dbReference>
<dbReference type="PANTHER" id="PTHR43520">
    <property type="entry name" value="ATP7, ISOFORM B"/>
    <property type="match status" value="1"/>
</dbReference>
<dbReference type="InterPro" id="IPR006121">
    <property type="entry name" value="HMA_dom"/>
</dbReference>
<feature type="domain" description="HMA" evidence="13">
    <location>
        <begin position="1"/>
        <end position="58"/>
    </location>
</feature>
<keyword evidence="5" id="KW-0813">Transport</keyword>
<feature type="domain" description="HMA" evidence="13">
    <location>
        <begin position="277"/>
        <end position="343"/>
    </location>
</feature>
<dbReference type="PROSITE" id="PS50846">
    <property type="entry name" value="HMA_2"/>
    <property type="match status" value="4"/>
</dbReference>
<dbReference type="InterPro" id="IPR023214">
    <property type="entry name" value="HAD_sf"/>
</dbReference>
<reference evidence="14 15" key="1">
    <citation type="submission" date="2017-07" db="EMBL/GenBank/DDBJ databases">
        <authorList>
            <person name="Talla V."/>
            <person name="Backstrom N."/>
        </authorList>
    </citation>
    <scope>NUCLEOTIDE SEQUENCE [LARGE SCALE GENOMIC DNA]</scope>
</reference>
<dbReference type="GO" id="GO:0000166">
    <property type="term" value="F:nucleotide binding"/>
    <property type="evidence" value="ECO:0007669"/>
    <property type="project" value="InterPro"/>
</dbReference>
<dbReference type="PRINTS" id="PR00942">
    <property type="entry name" value="CUATPASEI"/>
</dbReference>
<dbReference type="EC" id="7.2.2.8" evidence="2"/>
<accession>A0A5E4R6A4</accession>
<evidence type="ECO:0000256" key="1">
    <source>
        <dbReference type="ARBA" id="ARBA00004127"/>
    </source>
</evidence>
<evidence type="ECO:0000313" key="15">
    <source>
        <dbReference type="Proteomes" id="UP000324832"/>
    </source>
</evidence>
<dbReference type="InterPro" id="IPR036412">
    <property type="entry name" value="HAD-like_sf"/>
</dbReference>
<keyword evidence="9" id="KW-0186">Copper</keyword>
<organism evidence="14 15">
    <name type="scientific">Leptidea sinapis</name>
    <dbReference type="NCBI Taxonomy" id="189913"/>
    <lineage>
        <taxon>Eukaryota</taxon>
        <taxon>Metazoa</taxon>
        <taxon>Ecdysozoa</taxon>
        <taxon>Arthropoda</taxon>
        <taxon>Hexapoda</taxon>
        <taxon>Insecta</taxon>
        <taxon>Pterygota</taxon>
        <taxon>Neoptera</taxon>
        <taxon>Endopterygota</taxon>
        <taxon>Lepidoptera</taxon>
        <taxon>Glossata</taxon>
        <taxon>Ditrysia</taxon>
        <taxon>Papilionoidea</taxon>
        <taxon>Pieridae</taxon>
        <taxon>Dismorphiinae</taxon>
        <taxon>Leptidea</taxon>
    </lineage>
</organism>
<evidence type="ECO:0000256" key="2">
    <source>
        <dbReference type="ARBA" id="ARBA00012517"/>
    </source>
</evidence>
<evidence type="ECO:0000256" key="5">
    <source>
        <dbReference type="ARBA" id="ARBA00022796"/>
    </source>
</evidence>
<dbReference type="EMBL" id="FZQP02007075">
    <property type="protein sequence ID" value="VVD06096.1"/>
    <property type="molecule type" value="Genomic_DNA"/>
</dbReference>
<dbReference type="Pfam" id="PF00403">
    <property type="entry name" value="HMA"/>
    <property type="match status" value="4"/>
</dbReference>
<evidence type="ECO:0000313" key="14">
    <source>
        <dbReference type="EMBL" id="VVD06096.1"/>
    </source>
</evidence>
<dbReference type="Gene3D" id="3.40.50.1000">
    <property type="entry name" value="HAD superfamily/HAD-like"/>
    <property type="match status" value="1"/>
</dbReference>
<dbReference type="InterPro" id="IPR017969">
    <property type="entry name" value="Heavy-metal-associated_CS"/>
</dbReference>
<dbReference type="InterPro" id="IPR018303">
    <property type="entry name" value="ATPase_P-typ_P_site"/>
</dbReference>
<keyword evidence="15" id="KW-1185">Reference proteome</keyword>
<proteinExistence type="predicted"/>
<evidence type="ECO:0000256" key="7">
    <source>
        <dbReference type="ARBA" id="ARBA00022967"/>
    </source>
</evidence>
<dbReference type="SUPFAM" id="SSF56784">
    <property type="entry name" value="HAD-like"/>
    <property type="match status" value="1"/>
</dbReference>
<feature type="transmembrane region" description="Helical" evidence="12">
    <location>
        <begin position="368"/>
        <end position="388"/>
    </location>
</feature>
<feature type="transmembrane region" description="Helical" evidence="12">
    <location>
        <begin position="694"/>
        <end position="714"/>
    </location>
</feature>
<dbReference type="Proteomes" id="UP000324832">
    <property type="component" value="Unassembled WGS sequence"/>
</dbReference>
<feature type="domain" description="HMA" evidence="13">
    <location>
        <begin position="202"/>
        <end position="268"/>
    </location>
</feature>
<feature type="region of interest" description="Disordered" evidence="11">
    <location>
        <begin position="166"/>
        <end position="190"/>
    </location>
</feature>
<name>A0A5E4R6A4_9NEOP</name>
<dbReference type="SUPFAM" id="SSF55008">
    <property type="entry name" value="HMA, heavy metal-associated domain"/>
    <property type="match status" value="4"/>
</dbReference>
<feature type="transmembrane region" description="Helical" evidence="12">
    <location>
        <begin position="452"/>
        <end position="476"/>
    </location>
</feature>
<keyword evidence="5" id="KW-0406">Ion transport</keyword>
<evidence type="ECO:0000256" key="11">
    <source>
        <dbReference type="SAM" id="MobiDB-lite"/>
    </source>
</evidence>
<dbReference type="NCBIfam" id="TIGR00003">
    <property type="entry name" value="copper ion binding protein"/>
    <property type="match status" value="4"/>
</dbReference>
<evidence type="ECO:0000259" key="13">
    <source>
        <dbReference type="PROSITE" id="PS50846"/>
    </source>
</evidence>